<dbReference type="Pfam" id="PF09802">
    <property type="entry name" value="Sec66"/>
    <property type="match status" value="1"/>
</dbReference>
<dbReference type="PANTHER" id="PTHR28229">
    <property type="entry name" value="TRANSLOCATION PROTEIN SEC66"/>
    <property type="match status" value="1"/>
</dbReference>
<evidence type="ECO:0000256" key="2">
    <source>
        <dbReference type="SAM" id="Phobius"/>
    </source>
</evidence>
<evidence type="ECO:0000256" key="1">
    <source>
        <dbReference type="SAM" id="MobiDB-lite"/>
    </source>
</evidence>
<feature type="transmembrane region" description="Helical" evidence="2">
    <location>
        <begin position="12"/>
        <end position="33"/>
    </location>
</feature>
<organism evidence="3 4">
    <name type="scientific">Westerdykella ornata</name>
    <dbReference type="NCBI Taxonomy" id="318751"/>
    <lineage>
        <taxon>Eukaryota</taxon>
        <taxon>Fungi</taxon>
        <taxon>Dikarya</taxon>
        <taxon>Ascomycota</taxon>
        <taxon>Pezizomycotina</taxon>
        <taxon>Dothideomycetes</taxon>
        <taxon>Pleosporomycetidae</taxon>
        <taxon>Pleosporales</taxon>
        <taxon>Sporormiaceae</taxon>
        <taxon>Westerdykella</taxon>
    </lineage>
</organism>
<dbReference type="GeneID" id="54549855"/>
<protein>
    <submittedName>
        <fullName evidence="3">Translocation protein-like protein sec66</fullName>
    </submittedName>
</protein>
<feature type="region of interest" description="Disordered" evidence="1">
    <location>
        <begin position="211"/>
        <end position="238"/>
    </location>
</feature>
<keyword evidence="2" id="KW-0812">Transmembrane</keyword>
<dbReference type="RefSeq" id="XP_033658729.1">
    <property type="nucleotide sequence ID" value="XM_033796680.1"/>
</dbReference>
<dbReference type="GO" id="GO:0031204">
    <property type="term" value="P:post-translational protein targeting to membrane, translocation"/>
    <property type="evidence" value="ECO:0007669"/>
    <property type="project" value="InterPro"/>
</dbReference>
<sequence>MWPFDAVDWLTLSIPFAYLFILVGSLAVFSSLYRKRKAAKAASLAPWFPQHIQRDVYLTLLHMEHPKVPDSILKAALLRRATEDVRRIVQIRNAKQALQTLLQRGSVGDDLWQRFQRAEKEIEEELRDVVTEANAFVPNWGQVIFQSASEMAQNANLREHLSEILSTAKSEREWWDQRRATLQDELLKELDEEKKSEEKKVPIIDASVSKGSDDEAVLVESGGPADKGAKAKKKKGKH</sequence>
<keyword evidence="4" id="KW-1185">Reference proteome</keyword>
<reference evidence="3" key="1">
    <citation type="journal article" date="2020" name="Stud. Mycol.">
        <title>101 Dothideomycetes genomes: a test case for predicting lifestyles and emergence of pathogens.</title>
        <authorList>
            <person name="Haridas S."/>
            <person name="Albert R."/>
            <person name="Binder M."/>
            <person name="Bloem J."/>
            <person name="Labutti K."/>
            <person name="Salamov A."/>
            <person name="Andreopoulos B."/>
            <person name="Baker S."/>
            <person name="Barry K."/>
            <person name="Bills G."/>
            <person name="Bluhm B."/>
            <person name="Cannon C."/>
            <person name="Castanera R."/>
            <person name="Culley D."/>
            <person name="Daum C."/>
            <person name="Ezra D."/>
            <person name="Gonzalez J."/>
            <person name="Henrissat B."/>
            <person name="Kuo A."/>
            <person name="Liang C."/>
            <person name="Lipzen A."/>
            <person name="Lutzoni F."/>
            <person name="Magnuson J."/>
            <person name="Mondo S."/>
            <person name="Nolan M."/>
            <person name="Ohm R."/>
            <person name="Pangilinan J."/>
            <person name="Park H.-J."/>
            <person name="Ramirez L."/>
            <person name="Alfaro M."/>
            <person name="Sun H."/>
            <person name="Tritt A."/>
            <person name="Yoshinaga Y."/>
            <person name="Zwiers L.-H."/>
            <person name="Turgeon B."/>
            <person name="Goodwin S."/>
            <person name="Spatafora J."/>
            <person name="Crous P."/>
            <person name="Grigoriev I."/>
        </authorList>
    </citation>
    <scope>NUCLEOTIDE SEQUENCE</scope>
    <source>
        <strain evidence="3">CBS 379.55</strain>
    </source>
</reference>
<evidence type="ECO:0000313" key="4">
    <source>
        <dbReference type="Proteomes" id="UP000800097"/>
    </source>
</evidence>
<dbReference type="Proteomes" id="UP000800097">
    <property type="component" value="Unassembled WGS sequence"/>
</dbReference>
<dbReference type="GO" id="GO:0031207">
    <property type="term" value="C:Sec62/Sec63 complex"/>
    <property type="evidence" value="ECO:0007669"/>
    <property type="project" value="InterPro"/>
</dbReference>
<keyword evidence="2" id="KW-1133">Transmembrane helix</keyword>
<dbReference type="EMBL" id="ML986484">
    <property type="protein sequence ID" value="KAF2281192.1"/>
    <property type="molecule type" value="Genomic_DNA"/>
</dbReference>
<proteinExistence type="predicted"/>
<dbReference type="InterPro" id="IPR018624">
    <property type="entry name" value="Sec66"/>
</dbReference>
<dbReference type="AlphaFoldDB" id="A0A6A6JX49"/>
<accession>A0A6A6JX49</accession>
<keyword evidence="2" id="KW-0472">Membrane</keyword>
<dbReference type="OrthoDB" id="73168at2759"/>
<evidence type="ECO:0000313" key="3">
    <source>
        <dbReference type="EMBL" id="KAF2281192.1"/>
    </source>
</evidence>
<name>A0A6A6JX49_WESOR</name>
<dbReference type="PANTHER" id="PTHR28229:SF1">
    <property type="entry name" value="TRANSLOCATION PROTEIN SEC66"/>
    <property type="match status" value="1"/>
</dbReference>
<gene>
    <name evidence="3" type="ORF">EI97DRAFT_409795</name>
</gene>